<protein>
    <submittedName>
        <fullName evidence="1">Uncharacterized protein</fullName>
    </submittedName>
</protein>
<evidence type="ECO:0000313" key="2">
    <source>
        <dbReference type="Proteomes" id="UP000694414"/>
    </source>
</evidence>
<dbReference type="Proteomes" id="UP000694414">
    <property type="component" value="Unplaced"/>
</dbReference>
<reference evidence="1" key="1">
    <citation type="submission" date="2025-08" db="UniProtKB">
        <authorList>
            <consortium name="Ensembl"/>
        </authorList>
    </citation>
    <scope>IDENTIFICATION</scope>
</reference>
<organism evidence="1 2">
    <name type="scientific">Prolemur simus</name>
    <name type="common">Greater bamboo lemur</name>
    <name type="synonym">Hapalemur simus</name>
    <dbReference type="NCBI Taxonomy" id="1328070"/>
    <lineage>
        <taxon>Eukaryota</taxon>
        <taxon>Metazoa</taxon>
        <taxon>Chordata</taxon>
        <taxon>Craniata</taxon>
        <taxon>Vertebrata</taxon>
        <taxon>Euteleostomi</taxon>
        <taxon>Mammalia</taxon>
        <taxon>Eutheria</taxon>
        <taxon>Euarchontoglires</taxon>
        <taxon>Primates</taxon>
        <taxon>Strepsirrhini</taxon>
        <taxon>Lemuriformes</taxon>
        <taxon>Lemuridae</taxon>
        <taxon>Prolemur</taxon>
    </lineage>
</organism>
<dbReference type="Ensembl" id="ENSPSMT00000037223.1">
    <property type="protein sequence ID" value="ENSPSMP00000032261.1"/>
    <property type="gene ID" value="ENSPSMG00000022345.1"/>
</dbReference>
<dbReference type="AlphaFoldDB" id="A0A8C9DTF8"/>
<keyword evidence="2" id="KW-1185">Reference proteome</keyword>
<name>A0A8C9DTF8_PROSS</name>
<evidence type="ECO:0000313" key="1">
    <source>
        <dbReference type="Ensembl" id="ENSPSMP00000032261.1"/>
    </source>
</evidence>
<reference evidence="1" key="2">
    <citation type="submission" date="2025-09" db="UniProtKB">
        <authorList>
            <consortium name="Ensembl"/>
        </authorList>
    </citation>
    <scope>IDENTIFICATION</scope>
</reference>
<proteinExistence type="predicted"/>
<dbReference type="GeneTree" id="ENSGT00900000143503"/>
<accession>A0A8C9DTF8</accession>
<sequence length="50" mass="5723">MEHLFEMHAFCCLSKSVTLNSPNMLDVKCFILCVLKPRINLLSTLLPNMI</sequence>